<keyword evidence="2" id="KW-0012">Acyltransferase</keyword>
<dbReference type="InterPro" id="IPR016181">
    <property type="entry name" value="Acyl_CoA_acyltransferase"/>
</dbReference>
<keyword evidence="5" id="KW-1185">Reference proteome</keyword>
<dbReference type="PANTHER" id="PTHR43877">
    <property type="entry name" value="AMINOALKYLPHOSPHONATE N-ACETYLTRANSFERASE-RELATED-RELATED"/>
    <property type="match status" value="1"/>
</dbReference>
<evidence type="ECO:0000256" key="2">
    <source>
        <dbReference type="ARBA" id="ARBA00023315"/>
    </source>
</evidence>
<protein>
    <submittedName>
        <fullName evidence="4">GNAT family N-acetyltransferase</fullName>
    </submittedName>
</protein>
<accession>A0ABY2UHT9</accession>
<dbReference type="PANTHER" id="PTHR43877:SF2">
    <property type="entry name" value="AMINOALKYLPHOSPHONATE N-ACETYLTRANSFERASE-RELATED"/>
    <property type="match status" value="1"/>
</dbReference>
<dbReference type="CDD" id="cd04301">
    <property type="entry name" value="NAT_SF"/>
    <property type="match status" value="1"/>
</dbReference>
<organism evidence="4 5">
    <name type="scientific">Microbulbifer harenosus</name>
    <dbReference type="NCBI Taxonomy" id="2576840"/>
    <lineage>
        <taxon>Bacteria</taxon>
        <taxon>Pseudomonadati</taxon>
        <taxon>Pseudomonadota</taxon>
        <taxon>Gammaproteobacteria</taxon>
        <taxon>Cellvibrionales</taxon>
        <taxon>Microbulbiferaceae</taxon>
        <taxon>Microbulbifer</taxon>
    </lineage>
</organism>
<dbReference type="Pfam" id="PF00583">
    <property type="entry name" value="Acetyltransf_1"/>
    <property type="match status" value="1"/>
</dbReference>
<proteinExistence type="predicted"/>
<dbReference type="EMBL" id="VANI01000011">
    <property type="protein sequence ID" value="TLM77097.1"/>
    <property type="molecule type" value="Genomic_DNA"/>
</dbReference>
<evidence type="ECO:0000259" key="3">
    <source>
        <dbReference type="PROSITE" id="PS51186"/>
    </source>
</evidence>
<evidence type="ECO:0000313" key="4">
    <source>
        <dbReference type="EMBL" id="TLM77097.1"/>
    </source>
</evidence>
<evidence type="ECO:0000313" key="5">
    <source>
        <dbReference type="Proteomes" id="UP000306791"/>
    </source>
</evidence>
<name>A0ABY2UHT9_9GAMM</name>
<dbReference type="PROSITE" id="PS51186">
    <property type="entry name" value="GNAT"/>
    <property type="match status" value="1"/>
</dbReference>
<dbReference type="Gene3D" id="3.40.630.30">
    <property type="match status" value="1"/>
</dbReference>
<comment type="caution">
    <text evidence="4">The sequence shown here is derived from an EMBL/GenBank/DDBJ whole genome shotgun (WGS) entry which is preliminary data.</text>
</comment>
<keyword evidence="1" id="KW-0808">Transferase</keyword>
<gene>
    <name evidence="4" type="ORF">FDY93_11835</name>
</gene>
<dbReference type="SUPFAM" id="SSF55729">
    <property type="entry name" value="Acyl-CoA N-acyltransferases (Nat)"/>
    <property type="match status" value="1"/>
</dbReference>
<sequence length="155" mass="17427">MLVDYRDQKQAADLLALLDEYARDPFGGGEPLPDICHRELVERLAAFPGAFSVIAYRGEQPLGLANCFMGFSTFLCKPLVNIHDVVVSDAARGQGVCTRLLEKVAQEARERGCAKITLEVLEKNHPARAAYRKCGFRPYALDEEYGQAEFWQRYL</sequence>
<dbReference type="Proteomes" id="UP000306791">
    <property type="component" value="Unassembled WGS sequence"/>
</dbReference>
<feature type="domain" description="N-acetyltransferase" evidence="3">
    <location>
        <begin position="3"/>
        <end position="155"/>
    </location>
</feature>
<dbReference type="InterPro" id="IPR000182">
    <property type="entry name" value="GNAT_dom"/>
</dbReference>
<evidence type="ECO:0000256" key="1">
    <source>
        <dbReference type="ARBA" id="ARBA00022679"/>
    </source>
</evidence>
<dbReference type="InterPro" id="IPR050832">
    <property type="entry name" value="Bact_Acetyltransf"/>
</dbReference>
<reference evidence="4 5" key="1">
    <citation type="submission" date="2019-05" db="EMBL/GenBank/DDBJ databases">
        <title>Microbulbifer harenosus sp. nov., an alginate-degrading bacterium isolated from coastal sand.</title>
        <authorList>
            <person name="Huang H."/>
            <person name="Mo K."/>
            <person name="Bao S."/>
        </authorList>
    </citation>
    <scope>NUCLEOTIDE SEQUENCE [LARGE SCALE GENOMIC DNA]</scope>
    <source>
        <strain evidence="4 5">HB161719</strain>
    </source>
</reference>